<comment type="function">
    <text evidence="7">Destroys radicals which are normally produced within the cells and which are toxic to biological systems.</text>
</comment>
<proteinExistence type="evidence at transcript level"/>
<dbReference type="InterPro" id="IPR019831">
    <property type="entry name" value="Mn/Fe_SOD_N"/>
</dbReference>
<dbReference type="PANTHER" id="PTHR43595">
    <property type="entry name" value="37S RIBOSOMAL PROTEIN S26, MITOCHONDRIAL"/>
    <property type="match status" value="1"/>
</dbReference>
<dbReference type="InterPro" id="IPR019833">
    <property type="entry name" value="Mn/Fe_SOD_BS"/>
</dbReference>
<evidence type="ECO:0000256" key="7">
    <source>
        <dbReference type="RuleBase" id="RU000414"/>
    </source>
</evidence>
<organism evidence="10">
    <name type="scientific">Trebouxia lynnae</name>
    <dbReference type="NCBI Taxonomy" id="1825957"/>
    <lineage>
        <taxon>Eukaryota</taxon>
        <taxon>Viridiplantae</taxon>
        <taxon>Chlorophyta</taxon>
        <taxon>core chlorophytes</taxon>
        <taxon>Trebouxiophyceae</taxon>
        <taxon>Trebouxiales</taxon>
        <taxon>Trebouxiaceae</taxon>
        <taxon>Trebouxia</taxon>
    </lineage>
</organism>
<dbReference type="GO" id="GO:0004784">
    <property type="term" value="F:superoxide dismutase activity"/>
    <property type="evidence" value="ECO:0007669"/>
    <property type="project" value="UniProtKB-EC"/>
</dbReference>
<dbReference type="SUPFAM" id="SSF54719">
    <property type="entry name" value="Fe,Mn superoxide dismutase (SOD), C-terminal domain"/>
    <property type="match status" value="1"/>
</dbReference>
<dbReference type="InterPro" id="IPR036324">
    <property type="entry name" value="Mn/Fe_SOD_N_sf"/>
</dbReference>
<evidence type="ECO:0000259" key="8">
    <source>
        <dbReference type="Pfam" id="PF00081"/>
    </source>
</evidence>
<sequence>MAYTLPKLPYDYTSLEPSIDATTMQIHHGKHHQTYVTNINAQVDKFPELKDLGLVTLNQSIGSSKIPKEAATAVRNNGGGHWNHSFFWKAMTNPSNTNGPSSEVKSAVESAFGSVDEMKTKFNAAAAGRFGSGWAWLAVKDGKLIITSTPNQDNPLMQVADDQSIPILGLDVWEHAYYLKYQNRRPEYISAFWNVVNWEQVTENFTSAKDGKVPNVV</sequence>
<evidence type="ECO:0000256" key="4">
    <source>
        <dbReference type="ARBA" id="ARBA00023002"/>
    </source>
</evidence>
<feature type="domain" description="Manganese/iron superoxide dismutase N-terminal" evidence="8">
    <location>
        <begin position="3"/>
        <end position="91"/>
    </location>
</feature>
<dbReference type="InterPro" id="IPR036314">
    <property type="entry name" value="SOD_C_sf"/>
</dbReference>
<dbReference type="SUPFAM" id="SSF46609">
    <property type="entry name" value="Fe,Mn superoxide dismutase (SOD), N-terminal domain"/>
    <property type="match status" value="1"/>
</dbReference>
<dbReference type="Gene3D" id="3.55.40.20">
    <property type="entry name" value="Iron/manganese superoxide dismutase, C-terminal domain"/>
    <property type="match status" value="1"/>
</dbReference>
<comment type="catalytic activity">
    <reaction evidence="5 7">
        <text>2 superoxide + 2 H(+) = H2O2 + O2</text>
        <dbReference type="Rhea" id="RHEA:20696"/>
        <dbReference type="ChEBI" id="CHEBI:15378"/>
        <dbReference type="ChEBI" id="CHEBI:15379"/>
        <dbReference type="ChEBI" id="CHEBI:16240"/>
        <dbReference type="ChEBI" id="CHEBI:18421"/>
        <dbReference type="EC" id="1.15.1.1"/>
    </reaction>
</comment>
<dbReference type="AlphaFoldDB" id="A0A6G5NJV0"/>
<dbReference type="Pfam" id="PF02777">
    <property type="entry name" value="Sod_Fe_C"/>
    <property type="match status" value="1"/>
</dbReference>
<feature type="binding site" evidence="6">
    <location>
        <position position="175"/>
    </location>
    <ligand>
        <name>Mn(2+)</name>
        <dbReference type="ChEBI" id="CHEBI:29035"/>
    </ligand>
</feature>
<evidence type="ECO:0000256" key="5">
    <source>
        <dbReference type="ARBA" id="ARBA00049204"/>
    </source>
</evidence>
<feature type="binding site" evidence="6">
    <location>
        <position position="27"/>
    </location>
    <ligand>
        <name>Mn(2+)</name>
        <dbReference type="ChEBI" id="CHEBI:29035"/>
    </ligand>
</feature>
<dbReference type="InterPro" id="IPR019832">
    <property type="entry name" value="Mn/Fe_SOD_C"/>
</dbReference>
<evidence type="ECO:0000256" key="2">
    <source>
        <dbReference type="ARBA" id="ARBA00012682"/>
    </source>
</evidence>
<evidence type="ECO:0000259" key="9">
    <source>
        <dbReference type="Pfam" id="PF02777"/>
    </source>
</evidence>
<dbReference type="InterPro" id="IPR001189">
    <property type="entry name" value="Mn/Fe_SOD"/>
</dbReference>
<feature type="binding site" evidence="6">
    <location>
        <position position="171"/>
    </location>
    <ligand>
        <name>Mn(2+)</name>
        <dbReference type="ChEBI" id="CHEBI:29035"/>
    </ligand>
</feature>
<dbReference type="GO" id="GO:0005737">
    <property type="term" value="C:cytoplasm"/>
    <property type="evidence" value="ECO:0007669"/>
    <property type="project" value="TreeGrafter"/>
</dbReference>
<accession>A0A6G5NJV0</accession>
<evidence type="ECO:0000313" key="10">
    <source>
        <dbReference type="EMBL" id="QBH71921.1"/>
    </source>
</evidence>
<dbReference type="Gene3D" id="1.10.287.990">
    <property type="entry name" value="Fe,Mn superoxide dismutase (SOD) domain"/>
    <property type="match status" value="1"/>
</dbReference>
<dbReference type="FunFam" id="3.55.40.20:FF:000001">
    <property type="entry name" value="Superoxide dismutase"/>
    <property type="match status" value="1"/>
</dbReference>
<dbReference type="PANTHER" id="PTHR43595:SF2">
    <property type="entry name" value="SMALL RIBOSOMAL SUBUNIT PROTEIN MS42"/>
    <property type="match status" value="1"/>
</dbReference>
<name>A0A6G5NJV0_9CHLO</name>
<dbReference type="PRINTS" id="PR01703">
    <property type="entry name" value="MNSODISMTASE"/>
</dbReference>
<comment type="similarity">
    <text evidence="1 7">Belongs to the iron/manganese superoxide dismutase family.</text>
</comment>
<dbReference type="PIRSF" id="PIRSF000349">
    <property type="entry name" value="SODismutase"/>
    <property type="match status" value="1"/>
</dbReference>
<dbReference type="FunFam" id="1.10.287.990:FF:000001">
    <property type="entry name" value="Superoxide dismutase"/>
    <property type="match status" value="1"/>
</dbReference>
<dbReference type="Pfam" id="PF00081">
    <property type="entry name" value="Sod_Fe_N"/>
    <property type="match status" value="1"/>
</dbReference>
<reference evidence="10" key="1">
    <citation type="submission" date="2019-01" db="EMBL/GenBank/DDBJ databases">
        <title>Assessing the tolerance of two ecologically distinct lichen algae to cyclic desiccation: antioxidant system modulation.</title>
        <authorList>
            <person name="Hell A.F."/>
            <person name="Gasulla F."/>
            <person name="Gonzalez M."/>
            <person name="del Campo E.M."/>
            <person name="Centeno D."/>
            <person name="Casano L.M."/>
        </authorList>
    </citation>
    <scope>NUCLEOTIDE SEQUENCE</scope>
    <source>
        <strain evidence="10">TR9</strain>
    </source>
</reference>
<dbReference type="EMBL" id="MK422494">
    <property type="protein sequence ID" value="QBH71921.1"/>
    <property type="molecule type" value="mRNA"/>
</dbReference>
<dbReference type="GO" id="GO:0046872">
    <property type="term" value="F:metal ion binding"/>
    <property type="evidence" value="ECO:0007669"/>
    <property type="project" value="UniProtKB-KW"/>
</dbReference>
<keyword evidence="4 7" id="KW-0560">Oxidoreductase</keyword>
<feature type="binding site" evidence="6">
    <location>
        <position position="84"/>
    </location>
    <ligand>
        <name>Mn(2+)</name>
        <dbReference type="ChEBI" id="CHEBI:29035"/>
    </ligand>
</feature>
<feature type="domain" description="Manganese/iron superoxide dismutase C-terminal" evidence="9">
    <location>
        <begin position="100"/>
        <end position="203"/>
    </location>
</feature>
<dbReference type="EC" id="1.15.1.1" evidence="2 7"/>
<dbReference type="PROSITE" id="PS00088">
    <property type="entry name" value="SOD_MN"/>
    <property type="match status" value="1"/>
</dbReference>
<evidence type="ECO:0000256" key="3">
    <source>
        <dbReference type="ARBA" id="ARBA00022723"/>
    </source>
</evidence>
<keyword evidence="3 6" id="KW-0479">Metal-binding</keyword>
<evidence type="ECO:0000256" key="1">
    <source>
        <dbReference type="ARBA" id="ARBA00008714"/>
    </source>
</evidence>
<protein>
    <recommendedName>
        <fullName evidence="2 7">Superoxide dismutase</fullName>
        <ecNumber evidence="2 7">1.15.1.1</ecNumber>
    </recommendedName>
</protein>
<evidence type="ECO:0000256" key="6">
    <source>
        <dbReference type="PIRSR" id="PIRSR000349-1"/>
    </source>
</evidence>